<dbReference type="EC" id="1.-.-.-" evidence="3"/>
<dbReference type="PANTHER" id="PTHR30466">
    <property type="entry name" value="FLAVIN REDUCTASE"/>
    <property type="match status" value="1"/>
</dbReference>
<accession>A0AAU8KCR1</accession>
<evidence type="ECO:0000259" key="2">
    <source>
        <dbReference type="SMART" id="SM00903"/>
    </source>
</evidence>
<dbReference type="GO" id="GO:0042602">
    <property type="term" value="F:riboflavin reductase (NADPH) activity"/>
    <property type="evidence" value="ECO:0007669"/>
    <property type="project" value="TreeGrafter"/>
</dbReference>
<organism evidence="3">
    <name type="scientific">Streptomyces sp. JL1001</name>
    <dbReference type="NCBI Taxonomy" id="3078227"/>
    <lineage>
        <taxon>Bacteria</taxon>
        <taxon>Bacillati</taxon>
        <taxon>Actinomycetota</taxon>
        <taxon>Actinomycetes</taxon>
        <taxon>Kitasatosporales</taxon>
        <taxon>Streptomycetaceae</taxon>
        <taxon>Streptomyces</taxon>
    </lineage>
</organism>
<dbReference type="InterPro" id="IPR050268">
    <property type="entry name" value="NADH-dep_flavin_reductase"/>
</dbReference>
<evidence type="ECO:0000256" key="1">
    <source>
        <dbReference type="ARBA" id="ARBA00023002"/>
    </source>
</evidence>
<dbReference type="PANTHER" id="PTHR30466:SF1">
    <property type="entry name" value="FMN REDUCTASE (NADH) RUTF"/>
    <property type="match status" value="1"/>
</dbReference>
<dbReference type="InterPro" id="IPR002563">
    <property type="entry name" value="Flavin_Rdtase-like_dom"/>
</dbReference>
<feature type="domain" description="Flavin reductase like" evidence="2">
    <location>
        <begin position="29"/>
        <end position="178"/>
    </location>
</feature>
<dbReference type="SUPFAM" id="SSF50475">
    <property type="entry name" value="FMN-binding split barrel"/>
    <property type="match status" value="1"/>
</dbReference>
<name>A0AAU8KCR1_9ACTN</name>
<sequence>MTELSQLAGPKRPADPRRAAVAEGQRDMMSRFPTGVAILTAVDHTGSPRGMTISSLCSVSLEPPTLLVCLRSGSPTLEAVLDSGRFAVNLLHGTAQPAAALFASGAPDRFDRVHWEHDTDDPDAGGPHLFHDAHAIADCEVESRHRSGDHLVVIASVLRVSQFPGRAELVYGRREYRTWPVGESA</sequence>
<keyword evidence="1 3" id="KW-0560">Oxidoreductase</keyword>
<dbReference type="EMBL" id="CP136798">
    <property type="protein sequence ID" value="XCN14028.1"/>
    <property type="molecule type" value="Genomic_DNA"/>
</dbReference>
<evidence type="ECO:0000313" key="3">
    <source>
        <dbReference type="EMBL" id="XCN14028.1"/>
    </source>
</evidence>
<proteinExistence type="predicted"/>
<reference evidence="3" key="1">
    <citation type="submission" date="2023-10" db="EMBL/GenBank/DDBJ databases">
        <title>Complete genome sequence of Streptomyces sp. JL1001.</title>
        <authorList>
            <person name="Jiang L."/>
        </authorList>
    </citation>
    <scope>NUCLEOTIDE SEQUENCE</scope>
    <source>
        <strain evidence="3">JL1001</strain>
    </source>
</reference>
<dbReference type="Pfam" id="PF01613">
    <property type="entry name" value="Flavin_Reduct"/>
    <property type="match status" value="1"/>
</dbReference>
<dbReference type="GO" id="GO:0010181">
    <property type="term" value="F:FMN binding"/>
    <property type="evidence" value="ECO:0007669"/>
    <property type="project" value="InterPro"/>
</dbReference>
<protein>
    <submittedName>
        <fullName evidence="3">Flavin reductase family protein</fullName>
        <ecNumber evidence="3">1.-.-.-</ecNumber>
    </submittedName>
</protein>
<dbReference type="SMART" id="SM00903">
    <property type="entry name" value="Flavin_Reduct"/>
    <property type="match status" value="1"/>
</dbReference>
<dbReference type="InterPro" id="IPR012349">
    <property type="entry name" value="Split_barrel_FMN-bd"/>
</dbReference>
<gene>
    <name evidence="3" type="ORF">R1Y80_10310</name>
</gene>
<dbReference type="Gene3D" id="2.30.110.10">
    <property type="entry name" value="Electron Transport, Fmn-binding Protein, Chain A"/>
    <property type="match status" value="1"/>
</dbReference>
<dbReference type="AlphaFoldDB" id="A0AAU8KCR1"/>
<dbReference type="RefSeq" id="WP_100560489.1">
    <property type="nucleotide sequence ID" value="NZ_CP136798.1"/>
</dbReference>